<evidence type="ECO:0000256" key="4">
    <source>
        <dbReference type="ARBA" id="ARBA00016202"/>
    </source>
</evidence>
<dbReference type="EMBL" id="JAAVXB010000009">
    <property type="protein sequence ID" value="NKF23625.1"/>
    <property type="molecule type" value="Genomic_DNA"/>
</dbReference>
<protein>
    <recommendedName>
        <fullName evidence="4">Outer-membrane lipoprotein LolB</fullName>
    </recommendedName>
</protein>
<dbReference type="GO" id="GO:0015031">
    <property type="term" value="P:protein transport"/>
    <property type="evidence" value="ECO:0007669"/>
    <property type="project" value="UniProtKB-KW"/>
</dbReference>
<proteinExistence type="inferred from homology"/>
<keyword evidence="10" id="KW-0143">Chaperone</keyword>
<name>A0A969WF63_9GAMM</name>
<keyword evidence="8" id="KW-0472">Membrane</keyword>
<dbReference type="PROSITE" id="PS51257">
    <property type="entry name" value="PROKAR_LIPOPROTEIN"/>
    <property type="match status" value="1"/>
</dbReference>
<dbReference type="InterPro" id="IPR029046">
    <property type="entry name" value="LolA/LolB/LppX"/>
</dbReference>
<evidence type="ECO:0000256" key="5">
    <source>
        <dbReference type="ARBA" id="ARBA00022448"/>
    </source>
</evidence>
<dbReference type="Proteomes" id="UP000653472">
    <property type="component" value="Unassembled WGS sequence"/>
</dbReference>
<organism evidence="14 15">
    <name type="scientific">Solimonas marina</name>
    <dbReference type="NCBI Taxonomy" id="2714601"/>
    <lineage>
        <taxon>Bacteria</taxon>
        <taxon>Pseudomonadati</taxon>
        <taxon>Pseudomonadota</taxon>
        <taxon>Gammaproteobacteria</taxon>
        <taxon>Nevskiales</taxon>
        <taxon>Nevskiaceae</taxon>
        <taxon>Solimonas</taxon>
    </lineage>
</organism>
<evidence type="ECO:0000256" key="12">
    <source>
        <dbReference type="ARBA" id="ARBA00023288"/>
    </source>
</evidence>
<dbReference type="AlphaFoldDB" id="A0A969WF63"/>
<evidence type="ECO:0000256" key="3">
    <source>
        <dbReference type="ARBA" id="ARBA00011245"/>
    </source>
</evidence>
<keyword evidence="9" id="KW-0564">Palmitate</keyword>
<evidence type="ECO:0000256" key="8">
    <source>
        <dbReference type="ARBA" id="ARBA00023136"/>
    </source>
</evidence>
<evidence type="ECO:0000256" key="13">
    <source>
        <dbReference type="SAM" id="SignalP"/>
    </source>
</evidence>
<dbReference type="NCBIfam" id="TIGR00548">
    <property type="entry name" value="lolB"/>
    <property type="match status" value="1"/>
</dbReference>
<dbReference type="GO" id="GO:0009279">
    <property type="term" value="C:cell outer membrane"/>
    <property type="evidence" value="ECO:0007669"/>
    <property type="project" value="UniProtKB-SubCell"/>
</dbReference>
<keyword evidence="6 13" id="KW-0732">Signal</keyword>
<keyword evidence="12 14" id="KW-0449">Lipoprotein</keyword>
<dbReference type="RefSeq" id="WP_168148955.1">
    <property type="nucleotide sequence ID" value="NZ_JAAVXB010000009.1"/>
</dbReference>
<keyword evidence="7" id="KW-0653">Protein transport</keyword>
<evidence type="ECO:0000256" key="6">
    <source>
        <dbReference type="ARBA" id="ARBA00022729"/>
    </source>
</evidence>
<evidence type="ECO:0000256" key="10">
    <source>
        <dbReference type="ARBA" id="ARBA00023186"/>
    </source>
</evidence>
<accession>A0A969WF63</accession>
<dbReference type="Pfam" id="PF03550">
    <property type="entry name" value="LolB"/>
    <property type="match status" value="1"/>
</dbReference>
<feature type="chain" id="PRO_5037261339" description="Outer-membrane lipoprotein LolB" evidence="13">
    <location>
        <begin position="26"/>
        <end position="214"/>
    </location>
</feature>
<evidence type="ECO:0000256" key="7">
    <source>
        <dbReference type="ARBA" id="ARBA00022927"/>
    </source>
</evidence>
<reference evidence="14" key="1">
    <citation type="submission" date="2020-03" db="EMBL/GenBank/DDBJ databases">
        <title>Solimonas marina sp. nov., isolated from deep seawater of the Pacific Ocean.</title>
        <authorList>
            <person name="Liu X."/>
            <person name="Lai Q."/>
            <person name="Sun F."/>
            <person name="Gai Y."/>
            <person name="Li G."/>
            <person name="Shao Z."/>
        </authorList>
    </citation>
    <scope>NUCLEOTIDE SEQUENCE</scope>
    <source>
        <strain evidence="14">C16B3</strain>
    </source>
</reference>
<keyword evidence="15" id="KW-1185">Reference proteome</keyword>
<keyword evidence="5" id="KW-0813">Transport</keyword>
<evidence type="ECO:0000313" key="14">
    <source>
        <dbReference type="EMBL" id="NKF23625.1"/>
    </source>
</evidence>
<sequence>MIRSPLRWLLHATAAVSLLALGACATLPKPDTVDAAQVAGKWQAHRTAVAAISSFQLNGRAGAGNGIKADLRWRQYAGARFEARIAGPFGAGAVAISGTPHDVEIRTKDGTEQTTDPEGWMLQRAGWTFPIDGLRWWALGLPAPGTPAKTTFDAQGRLATLTQDGWTLQYLDYQEVGDLSLPHRFAATSAQIDLRLVVDQWQDIETSHNPPASS</sequence>
<keyword evidence="11" id="KW-0998">Cell outer membrane</keyword>
<feature type="signal peptide" evidence="13">
    <location>
        <begin position="1"/>
        <end position="25"/>
    </location>
</feature>
<comment type="caution">
    <text evidence="14">The sequence shown here is derived from an EMBL/GenBank/DDBJ whole genome shotgun (WGS) entry which is preliminary data.</text>
</comment>
<evidence type="ECO:0000256" key="9">
    <source>
        <dbReference type="ARBA" id="ARBA00023139"/>
    </source>
</evidence>
<evidence type="ECO:0000256" key="2">
    <source>
        <dbReference type="ARBA" id="ARBA00009696"/>
    </source>
</evidence>
<dbReference type="InterPro" id="IPR004565">
    <property type="entry name" value="OM_lipoprot_LolB"/>
</dbReference>
<dbReference type="Gene3D" id="2.50.20.10">
    <property type="entry name" value="Lipoprotein localisation LolA/LolB/LppX"/>
    <property type="match status" value="1"/>
</dbReference>
<comment type="subunit">
    <text evidence="3">Monomer.</text>
</comment>
<dbReference type="SUPFAM" id="SSF89392">
    <property type="entry name" value="Prokaryotic lipoproteins and lipoprotein localization factors"/>
    <property type="match status" value="1"/>
</dbReference>
<dbReference type="CDD" id="cd16326">
    <property type="entry name" value="LolB"/>
    <property type="match status" value="1"/>
</dbReference>
<evidence type="ECO:0000256" key="11">
    <source>
        <dbReference type="ARBA" id="ARBA00023237"/>
    </source>
</evidence>
<evidence type="ECO:0000313" key="15">
    <source>
        <dbReference type="Proteomes" id="UP000653472"/>
    </source>
</evidence>
<comment type="similarity">
    <text evidence="2">Belongs to the LolB family.</text>
</comment>
<evidence type="ECO:0000256" key="1">
    <source>
        <dbReference type="ARBA" id="ARBA00004459"/>
    </source>
</evidence>
<gene>
    <name evidence="14" type="primary">lolB</name>
    <name evidence="14" type="ORF">G7Y82_15010</name>
</gene>
<comment type="subcellular location">
    <subcellularLocation>
        <location evidence="1">Cell outer membrane</location>
        <topology evidence="1">Lipid-anchor</topology>
    </subcellularLocation>
</comment>